<gene>
    <name evidence="1" type="ORF">AAF712_008834</name>
</gene>
<evidence type="ECO:0000313" key="2">
    <source>
        <dbReference type="Proteomes" id="UP001437256"/>
    </source>
</evidence>
<comment type="caution">
    <text evidence="1">The sequence shown here is derived from an EMBL/GenBank/DDBJ whole genome shotgun (WGS) entry which is preliminary data.</text>
</comment>
<keyword evidence="2" id="KW-1185">Reference proteome</keyword>
<proteinExistence type="predicted"/>
<organism evidence="1 2">
    <name type="scientific">Marasmius tenuissimus</name>
    <dbReference type="NCBI Taxonomy" id="585030"/>
    <lineage>
        <taxon>Eukaryota</taxon>
        <taxon>Fungi</taxon>
        <taxon>Dikarya</taxon>
        <taxon>Basidiomycota</taxon>
        <taxon>Agaricomycotina</taxon>
        <taxon>Agaricomycetes</taxon>
        <taxon>Agaricomycetidae</taxon>
        <taxon>Agaricales</taxon>
        <taxon>Marasmiineae</taxon>
        <taxon>Marasmiaceae</taxon>
        <taxon>Marasmius</taxon>
    </lineage>
</organism>
<dbReference type="Proteomes" id="UP001437256">
    <property type="component" value="Unassembled WGS sequence"/>
</dbReference>
<sequence length="597" mass="68359">MVAHPELPSSSDALPERVAYGTYTATLIPLTRNGTDEIAGIPLLEPHPSFARTSMFPPANDIPTTLTSRSWSFIPPITRLPDKILSYIFILAHYRDEPPSSEFTNMNPFHGGAFPWILSTVCLRWLLIAITTKELWQKISVCTEAEYFPQIWPNGGALRKWVSFAVNRPPGFGLDVYLKTPKSGFSSLDTEVVIMLLEHARYFRTLRLECPPHGLEVFAMKGVDVPLLEALHVSFPCGDDEETRRRDVWLEEARQRYHSNPRWLFRSCPRLKFVHIEEMCLPFIVFSIPFDQLDTLHLTYCSFPHEWVKWGIATIFCAGSARSVRIDLHQSVHSASDREALLGTRLCNSSIEKLEYRAPKDDIFHVPNTPNERSVHIFDRLILPNLKELIIRDDAHPGSFYACLDLVGRSDASLTRLTIYGVLWRDRSLHQFFYFFGHVQSTLESLTLGVNPSEAVSRFKTFDFIYSYALPRLKELRFVIRPATQCTRLGNYLRSNREKFLRNLLNIVSTRWVVPMGYRGFGGYRKKSTVPTPPTPLERCTVCFHTSDFDVEVIRESILRDFDRGNVKVLLERVEDEAGLAVYGCEEVLSSETFAAL</sequence>
<name>A0ABR2ZSV9_9AGAR</name>
<protein>
    <recommendedName>
        <fullName evidence="3">F-box domain-containing protein</fullName>
    </recommendedName>
</protein>
<evidence type="ECO:0000313" key="1">
    <source>
        <dbReference type="EMBL" id="KAL0064249.1"/>
    </source>
</evidence>
<reference evidence="1 2" key="1">
    <citation type="submission" date="2024-05" db="EMBL/GenBank/DDBJ databases">
        <title>A draft genome resource for the thread blight pathogen Marasmius tenuissimus strain MS-2.</title>
        <authorList>
            <person name="Yulfo-Soto G.E."/>
            <person name="Baruah I.K."/>
            <person name="Amoako-Attah I."/>
            <person name="Bukari Y."/>
            <person name="Meinhardt L.W."/>
            <person name="Bailey B.A."/>
            <person name="Cohen S.P."/>
        </authorList>
    </citation>
    <scope>NUCLEOTIDE SEQUENCE [LARGE SCALE GENOMIC DNA]</scope>
    <source>
        <strain evidence="1 2">MS-2</strain>
    </source>
</reference>
<evidence type="ECO:0008006" key="3">
    <source>
        <dbReference type="Google" id="ProtNLM"/>
    </source>
</evidence>
<dbReference type="EMBL" id="JBBXMP010000065">
    <property type="protein sequence ID" value="KAL0064249.1"/>
    <property type="molecule type" value="Genomic_DNA"/>
</dbReference>
<accession>A0ABR2ZSV9</accession>
<dbReference type="SUPFAM" id="SSF52047">
    <property type="entry name" value="RNI-like"/>
    <property type="match status" value="1"/>
</dbReference>